<dbReference type="InterPro" id="IPR006860">
    <property type="entry name" value="FecR"/>
</dbReference>
<dbReference type="FunFam" id="2.60.120.1440:FF:000001">
    <property type="entry name" value="Putative anti-sigma factor"/>
    <property type="match status" value="1"/>
</dbReference>
<dbReference type="RefSeq" id="WP_139202307.1">
    <property type="nucleotide sequence ID" value="NZ_FOAF01000008.1"/>
</dbReference>
<dbReference type="Pfam" id="PF04773">
    <property type="entry name" value="FecR"/>
    <property type="match status" value="1"/>
</dbReference>
<dbReference type="PANTHER" id="PTHR30273">
    <property type="entry name" value="PERIPLASMIC SIGNAL SENSOR AND SIGMA FACTOR ACTIVATOR FECR-RELATED"/>
    <property type="match status" value="1"/>
</dbReference>
<keyword evidence="1" id="KW-0812">Transmembrane</keyword>
<dbReference type="GO" id="GO:0016989">
    <property type="term" value="F:sigma factor antagonist activity"/>
    <property type="evidence" value="ECO:0007669"/>
    <property type="project" value="TreeGrafter"/>
</dbReference>
<dbReference type="STRING" id="407022.SAMN05661044_04367"/>
<gene>
    <name evidence="4" type="ORF">SAMN05661044_04367</name>
</gene>
<dbReference type="OrthoDB" id="1099963at2"/>
<dbReference type="Gene3D" id="2.60.120.1440">
    <property type="match status" value="1"/>
</dbReference>
<dbReference type="Pfam" id="PF16344">
    <property type="entry name" value="FecR_C"/>
    <property type="match status" value="1"/>
</dbReference>
<dbReference type="InterPro" id="IPR032508">
    <property type="entry name" value="FecR_C"/>
</dbReference>
<dbReference type="Proteomes" id="UP000199421">
    <property type="component" value="Unassembled WGS sequence"/>
</dbReference>
<dbReference type="AlphaFoldDB" id="A0A1H7W299"/>
<organism evidence="4 5">
    <name type="scientific">Olivibacter domesticus</name>
    <name type="common">Pseudosphingobacterium domesticum</name>
    <dbReference type="NCBI Taxonomy" id="407022"/>
    <lineage>
        <taxon>Bacteria</taxon>
        <taxon>Pseudomonadati</taxon>
        <taxon>Bacteroidota</taxon>
        <taxon>Sphingobacteriia</taxon>
        <taxon>Sphingobacteriales</taxon>
        <taxon>Sphingobacteriaceae</taxon>
        <taxon>Olivibacter</taxon>
    </lineage>
</organism>
<accession>A0A1H7W299</accession>
<keyword evidence="1" id="KW-0472">Membrane</keyword>
<evidence type="ECO:0000256" key="1">
    <source>
        <dbReference type="SAM" id="Phobius"/>
    </source>
</evidence>
<sequence>MTRKTLLTLLKKYNEGKASKTEEDFINRYYELFDALPNKVNEKDLGTKNEMYEKLMQTIQQEPSVVKKKFTHWHAAASILIVISSVFAIYYHHQKQQVLPEKVATAPHDVPPGSKRAQLILGGGKTIILDEKKNGLLALQNKVQVIKTIDGSLNFKTVELNKKNLSSRQNQLITPPGGKYMLTLADGTKVWLNASSRLSFPSSFTGNQRVVELEGEAYFEVAQNKSLPFIVKAKGTNIEVLGTAFNIMAYLDEENTKTTLVEGSVRVDNRNISKQLKPGLQAVTHSSAPIRVVAADMKEALSWKEGYFYFKDEPLNSIMRKLQRWYNIEVIYHPKANKYQTFGGMISSNNYISSILSIMELTDNVHFKVEGRRVMVMP</sequence>
<feature type="domain" description="Protein FecR C-terminal" evidence="3">
    <location>
        <begin position="307"/>
        <end position="376"/>
    </location>
</feature>
<feature type="transmembrane region" description="Helical" evidence="1">
    <location>
        <begin position="73"/>
        <end position="91"/>
    </location>
</feature>
<evidence type="ECO:0000259" key="3">
    <source>
        <dbReference type="Pfam" id="PF16344"/>
    </source>
</evidence>
<dbReference type="EMBL" id="FOAF01000008">
    <property type="protein sequence ID" value="SEM15137.1"/>
    <property type="molecule type" value="Genomic_DNA"/>
</dbReference>
<protein>
    <submittedName>
        <fullName evidence="4">FecR family protein</fullName>
    </submittedName>
</protein>
<reference evidence="5" key="1">
    <citation type="submission" date="2016-10" db="EMBL/GenBank/DDBJ databases">
        <authorList>
            <person name="Varghese N."/>
            <person name="Submissions S."/>
        </authorList>
    </citation>
    <scope>NUCLEOTIDE SEQUENCE [LARGE SCALE GENOMIC DNA]</scope>
    <source>
        <strain evidence="5">DSM 18733</strain>
    </source>
</reference>
<dbReference type="Gene3D" id="3.55.50.30">
    <property type="match status" value="1"/>
</dbReference>
<evidence type="ECO:0000259" key="2">
    <source>
        <dbReference type="Pfam" id="PF04773"/>
    </source>
</evidence>
<dbReference type="InterPro" id="IPR012373">
    <property type="entry name" value="Ferrdict_sens_TM"/>
</dbReference>
<keyword evidence="1" id="KW-1133">Transmembrane helix</keyword>
<feature type="domain" description="FecR protein" evidence="2">
    <location>
        <begin position="172"/>
        <end position="266"/>
    </location>
</feature>
<proteinExistence type="predicted"/>
<evidence type="ECO:0000313" key="5">
    <source>
        <dbReference type="Proteomes" id="UP000199421"/>
    </source>
</evidence>
<evidence type="ECO:0000313" key="4">
    <source>
        <dbReference type="EMBL" id="SEM15137.1"/>
    </source>
</evidence>
<keyword evidence="5" id="KW-1185">Reference proteome</keyword>
<dbReference type="PANTHER" id="PTHR30273:SF2">
    <property type="entry name" value="PROTEIN FECR"/>
    <property type="match status" value="1"/>
</dbReference>
<name>A0A1H7W299_OLID1</name>
<dbReference type="PIRSF" id="PIRSF018266">
    <property type="entry name" value="FecR"/>
    <property type="match status" value="1"/>
</dbReference>